<dbReference type="InterPro" id="IPR036291">
    <property type="entry name" value="NAD(P)-bd_dom_sf"/>
</dbReference>
<evidence type="ECO:0000313" key="3">
    <source>
        <dbReference type="EMBL" id="SFL55583.1"/>
    </source>
</evidence>
<proteinExistence type="predicted"/>
<dbReference type="InterPro" id="IPR055170">
    <property type="entry name" value="GFO_IDH_MocA-like_dom"/>
</dbReference>
<dbReference type="Gene3D" id="3.30.360.10">
    <property type="entry name" value="Dihydrodipicolinate Reductase, domain 2"/>
    <property type="match status" value="1"/>
</dbReference>
<dbReference type="Gene3D" id="3.40.50.720">
    <property type="entry name" value="NAD(P)-binding Rossmann-like Domain"/>
    <property type="match status" value="1"/>
</dbReference>
<protein>
    <submittedName>
        <fullName evidence="3">Predicted dehydrogenase</fullName>
    </submittedName>
</protein>
<organism evidence="3 4">
    <name type="scientific">Gracilibacillus orientalis</name>
    <dbReference type="NCBI Taxonomy" id="334253"/>
    <lineage>
        <taxon>Bacteria</taxon>
        <taxon>Bacillati</taxon>
        <taxon>Bacillota</taxon>
        <taxon>Bacilli</taxon>
        <taxon>Bacillales</taxon>
        <taxon>Bacillaceae</taxon>
        <taxon>Gracilibacillus</taxon>
    </lineage>
</organism>
<evidence type="ECO:0000259" key="2">
    <source>
        <dbReference type="Pfam" id="PF22725"/>
    </source>
</evidence>
<feature type="domain" description="GFO/IDH/MocA-like oxidoreductase" evidence="2">
    <location>
        <begin position="134"/>
        <end position="258"/>
    </location>
</feature>
<dbReference type="InterPro" id="IPR052515">
    <property type="entry name" value="Gfo/Idh/MocA_Oxidoreductase"/>
</dbReference>
<dbReference type="Pfam" id="PF01408">
    <property type="entry name" value="GFO_IDH_MocA"/>
    <property type="match status" value="1"/>
</dbReference>
<name>A0A1I4INK5_9BACI</name>
<dbReference type="PANTHER" id="PTHR43249">
    <property type="entry name" value="UDP-N-ACETYL-2-AMINO-2-DEOXY-D-GLUCURONATE OXIDASE"/>
    <property type="match status" value="1"/>
</dbReference>
<dbReference type="STRING" id="334253.SAMN04487943_102196"/>
<dbReference type="RefSeq" id="WP_091481746.1">
    <property type="nucleotide sequence ID" value="NZ_FOTR01000002.1"/>
</dbReference>
<keyword evidence="4" id="KW-1185">Reference proteome</keyword>
<dbReference type="SUPFAM" id="SSF51735">
    <property type="entry name" value="NAD(P)-binding Rossmann-fold domains"/>
    <property type="match status" value="1"/>
</dbReference>
<dbReference type="AlphaFoldDB" id="A0A1I4INK5"/>
<dbReference type="Pfam" id="PF22725">
    <property type="entry name" value="GFO_IDH_MocA_C3"/>
    <property type="match status" value="1"/>
</dbReference>
<dbReference type="GO" id="GO:0000166">
    <property type="term" value="F:nucleotide binding"/>
    <property type="evidence" value="ECO:0007669"/>
    <property type="project" value="InterPro"/>
</dbReference>
<dbReference type="PANTHER" id="PTHR43249:SF1">
    <property type="entry name" value="D-GLUCOSIDE 3-DEHYDROGENASE"/>
    <property type="match status" value="1"/>
</dbReference>
<feature type="domain" description="Gfo/Idh/MocA-like oxidoreductase N-terminal" evidence="1">
    <location>
        <begin position="5"/>
        <end position="117"/>
    </location>
</feature>
<dbReference type="Proteomes" id="UP000198565">
    <property type="component" value="Unassembled WGS sequence"/>
</dbReference>
<evidence type="ECO:0000259" key="1">
    <source>
        <dbReference type="Pfam" id="PF01408"/>
    </source>
</evidence>
<gene>
    <name evidence="3" type="ORF">SAMN04487943_102196</name>
</gene>
<accession>A0A1I4INK5</accession>
<dbReference type="InterPro" id="IPR000683">
    <property type="entry name" value="Gfo/Idh/MocA-like_OxRdtase_N"/>
</dbReference>
<sequence>MAKVRLGIIGLGQQGGAYGNMIKEGRISNIEIGAICDIDPEKKKWADQEFPDVPFYQDYIDMLASGDVDAIVTCVPHYLHPEMGIEALDRDVHALLEKPAGVYTKQVKEINEFANNKPDLTYAIMFNQRTNLLYQKVKEIIDHQEIGNIRRTNWIITSWWRPQGYYDAGSWRATWDGEGGGVLVNQAPHQIDLLQWICGMPKKVYTKAQYGYQRNIPVEDDVTTILDYGNGATGVFITCTHDVLGTDRLEIYGDKGKIVVDDSKKVTIKRLNKPEKEMSDTMSMQEVSKLLKGEGSGAIYQEEVLEFDSVWGGQHRAVLENFAANILDGTPLIASGSDGINGVELANAMHLSSWLNKEISLPIDENLYVEELNKRREQEIRQNIQT</sequence>
<evidence type="ECO:0000313" key="4">
    <source>
        <dbReference type="Proteomes" id="UP000198565"/>
    </source>
</evidence>
<dbReference type="OrthoDB" id="9815825at2"/>
<dbReference type="EMBL" id="FOTR01000002">
    <property type="protein sequence ID" value="SFL55583.1"/>
    <property type="molecule type" value="Genomic_DNA"/>
</dbReference>
<reference evidence="4" key="1">
    <citation type="submission" date="2016-10" db="EMBL/GenBank/DDBJ databases">
        <authorList>
            <person name="Varghese N."/>
            <person name="Submissions S."/>
        </authorList>
    </citation>
    <scope>NUCLEOTIDE SEQUENCE [LARGE SCALE GENOMIC DNA]</scope>
    <source>
        <strain evidence="4">CGMCC 1.4250</strain>
    </source>
</reference>
<dbReference type="SUPFAM" id="SSF55347">
    <property type="entry name" value="Glyceraldehyde-3-phosphate dehydrogenase-like, C-terminal domain"/>
    <property type="match status" value="1"/>
</dbReference>